<evidence type="ECO:0000313" key="9">
    <source>
        <dbReference type="EMBL" id="KYP34658.1"/>
    </source>
</evidence>
<dbReference type="Pfam" id="PF17921">
    <property type="entry name" value="Integrase_H2C2"/>
    <property type="match status" value="1"/>
</dbReference>
<dbReference type="FunFam" id="3.30.70.270:FF:000020">
    <property type="entry name" value="Transposon Tf2-6 polyprotein-like Protein"/>
    <property type="match status" value="1"/>
</dbReference>
<dbReference type="GO" id="GO:0004523">
    <property type="term" value="F:RNA-DNA hybrid ribonuclease activity"/>
    <property type="evidence" value="ECO:0007669"/>
    <property type="project" value="InterPro"/>
</dbReference>
<dbReference type="SUPFAM" id="SSF53098">
    <property type="entry name" value="Ribonuclease H-like"/>
    <property type="match status" value="2"/>
</dbReference>
<accession>A0A151QWB8</accession>
<dbReference type="EMBL" id="KQ484544">
    <property type="protein sequence ID" value="KYP34658.1"/>
    <property type="molecule type" value="Genomic_DNA"/>
</dbReference>
<dbReference type="CDD" id="cd09279">
    <property type="entry name" value="RNase_HI_like"/>
    <property type="match status" value="1"/>
</dbReference>
<dbReference type="SUPFAM" id="SSF56672">
    <property type="entry name" value="DNA/RNA polymerases"/>
    <property type="match status" value="1"/>
</dbReference>
<keyword evidence="4" id="KW-0255">Endonuclease</keyword>
<dbReference type="InterPro" id="IPR041588">
    <property type="entry name" value="Integrase_H2C2"/>
</dbReference>
<name>A0A151QWB8_CAJCA</name>
<dbReference type="Gene3D" id="3.10.10.10">
    <property type="entry name" value="HIV Type 1 Reverse Transcriptase, subunit A, domain 1"/>
    <property type="match status" value="1"/>
</dbReference>
<dbReference type="InterPro" id="IPR043502">
    <property type="entry name" value="DNA/RNA_pol_sf"/>
</dbReference>
<gene>
    <name evidence="9" type="ORF">KK1_044367</name>
</gene>
<dbReference type="PANTHER" id="PTHR48475:SF1">
    <property type="entry name" value="RNASE H TYPE-1 DOMAIN-CONTAINING PROTEIN"/>
    <property type="match status" value="1"/>
</dbReference>
<dbReference type="Gene3D" id="1.10.340.70">
    <property type="match status" value="1"/>
</dbReference>
<feature type="domain" description="Integrase catalytic" evidence="8">
    <location>
        <begin position="836"/>
        <end position="997"/>
    </location>
</feature>
<feature type="domain" description="RNase H type-1" evidence="7">
    <location>
        <begin position="547"/>
        <end position="676"/>
    </location>
</feature>
<proteinExistence type="predicted"/>
<evidence type="ECO:0000256" key="4">
    <source>
        <dbReference type="ARBA" id="ARBA00022759"/>
    </source>
</evidence>
<evidence type="ECO:0000256" key="2">
    <source>
        <dbReference type="ARBA" id="ARBA00022695"/>
    </source>
</evidence>
<dbReference type="Pfam" id="PF13456">
    <property type="entry name" value="RVT_3"/>
    <property type="match status" value="1"/>
</dbReference>
<dbReference type="CDD" id="cd01647">
    <property type="entry name" value="RT_LTR"/>
    <property type="match status" value="1"/>
</dbReference>
<dbReference type="InterPro" id="IPR041373">
    <property type="entry name" value="RT_RNaseH"/>
</dbReference>
<dbReference type="InterPro" id="IPR002156">
    <property type="entry name" value="RNaseH_domain"/>
</dbReference>
<dbReference type="InterPro" id="IPR000477">
    <property type="entry name" value="RT_dom"/>
</dbReference>
<evidence type="ECO:0000259" key="7">
    <source>
        <dbReference type="PROSITE" id="PS50879"/>
    </source>
</evidence>
<dbReference type="InterPro" id="IPR043128">
    <property type="entry name" value="Rev_trsase/Diguanyl_cyclase"/>
</dbReference>
<evidence type="ECO:0000256" key="3">
    <source>
        <dbReference type="ARBA" id="ARBA00022722"/>
    </source>
</evidence>
<dbReference type="CDD" id="cd09274">
    <property type="entry name" value="RNase_HI_RT_Ty3"/>
    <property type="match status" value="1"/>
</dbReference>
<dbReference type="Proteomes" id="UP000075243">
    <property type="component" value="Unassembled WGS sequence"/>
</dbReference>
<dbReference type="GO" id="GO:0015074">
    <property type="term" value="P:DNA integration"/>
    <property type="evidence" value="ECO:0007669"/>
    <property type="project" value="InterPro"/>
</dbReference>
<dbReference type="GO" id="GO:0003676">
    <property type="term" value="F:nucleic acid binding"/>
    <property type="evidence" value="ECO:0007669"/>
    <property type="project" value="InterPro"/>
</dbReference>
<keyword evidence="6" id="KW-0695">RNA-directed DNA polymerase</keyword>
<dbReference type="InterPro" id="IPR001584">
    <property type="entry name" value="Integrase_cat-core"/>
</dbReference>
<dbReference type="Pfam" id="PF00665">
    <property type="entry name" value="rve"/>
    <property type="match status" value="1"/>
</dbReference>
<dbReference type="Gene3D" id="3.30.420.10">
    <property type="entry name" value="Ribonuclease H-like superfamily/Ribonuclease H"/>
    <property type="match status" value="2"/>
</dbReference>
<evidence type="ECO:0000313" key="10">
    <source>
        <dbReference type="Proteomes" id="UP000075243"/>
    </source>
</evidence>
<dbReference type="PROSITE" id="PS50994">
    <property type="entry name" value="INTEGRASE"/>
    <property type="match status" value="1"/>
</dbReference>
<dbReference type="OMA" id="GARISIC"/>
<keyword evidence="2" id="KW-0548">Nucleotidyltransferase</keyword>
<dbReference type="InterPro" id="IPR012337">
    <property type="entry name" value="RNaseH-like_sf"/>
</dbReference>
<dbReference type="PANTHER" id="PTHR48475">
    <property type="entry name" value="RIBONUCLEASE H"/>
    <property type="match status" value="1"/>
</dbReference>
<keyword evidence="1" id="KW-0808">Transferase</keyword>
<evidence type="ECO:0000256" key="1">
    <source>
        <dbReference type="ARBA" id="ARBA00022679"/>
    </source>
</evidence>
<keyword evidence="3" id="KW-0540">Nuclease</keyword>
<keyword evidence="5" id="KW-0378">Hydrolase</keyword>
<dbReference type="Gramene" id="C.cajan_45956.t">
    <property type="protein sequence ID" value="C.cajan_45956.t"/>
    <property type="gene ID" value="C.cajan_45956"/>
</dbReference>
<dbReference type="Gene3D" id="3.30.70.270">
    <property type="match status" value="2"/>
</dbReference>
<evidence type="ECO:0000259" key="8">
    <source>
        <dbReference type="PROSITE" id="PS50994"/>
    </source>
</evidence>
<sequence length="1128" mass="130599">MAEGNKVEQNLNLCDVSLEHEENLSPEMQRLMDQENRIIQPFQEEVEKINLGQEEDRKEISIGTRMEKEFRNLLIDLLKEYVDVFAWSYHDMPGLDREIVEHKLPIKNGIPPVKHKLRRIKPLDAGFLVVSQYPEWLANIVPVLKKNGKVRVCVDYRDLNRVSPKDDFPLPHIDVLVDNTSTNTIFSFMDGYSGYNQIKMAIEDQEKTSFITPWGTFYYRVMPFDLRNAGATYQRAMVTLFRDMIHKEVEVYVDDMIAKSKDENDHLIHLRKLFNRLRKYKLKLNPTKCTFGVRSRKLLEFIVSEKGIVVDPDKAKAIIEMSPPRIEKEVRGFLGRVNYIAHFISQLTDTCTPIFKLLRKNQPVEWNEECQIAFDKIKQCLINPPILMPPVEGKPLILYLTVLEDSMGCMLGQLNETGNQERVIYYLSKKFTDYEARYSPLEKTCCALVWATQRLRQYMLRHTTQLISKMDPIKYLLEKSVLVGRIARWQVLLSEYDIVYVSQKEIKGSVLADHLANGPTKDEHMIKEEFPDEEILTLKDEPKQQSQNESWSMFFDGASNIMGHGIGAILISSQGKHIPVTARLDFECTNNMAEYEACILGLQAALDNEVTKLEVYGDSALVIYQLRDEWETKDYKLIPYRAYVQDLMSQFESINFEHTPREGNQLADALATLSSMFAIKEGCEIPVIRIRRHETQAHYCTLEEKEDGHPWYFDIQQYIKEGKYPVGASNNDKKTIRRSAIGFVLHENILYKKSFDSILLRCIGQKESRSLMKEVHEGTFGTHIAGQVMARKIMRAGYFWSTMEKDCISYARKCHKCNGLALAFLDVMRAGSELNVMASPWPFPMWGMDVIKPIEPKVSNGHRFILVVVDYFTKWVEAMSYAHVTRKVVVNFVRKNIICRYGIPDIIITDNGSNLNNKMMTELCDSFKIQHHNSSPYRPKMNGVVEAANKNIKKIIQKMVVTHKDWHEMLPYALHGYRTSFRTSTGATPFSLVYGMEAVLPIEVEIPSLRLLTEAKLLETKWVQTRFDQLNLIEEKRLDAICHRQTYQRRIKRAFNKRVQPRPFEEGELVLRKLLPAQNDKIGKWTPNYEGPYVVKRAFSRGALILTNMDGEELAYPVNSDAVKKLYA</sequence>
<dbReference type="PROSITE" id="PS50879">
    <property type="entry name" value="RNASE_H_1"/>
    <property type="match status" value="1"/>
</dbReference>
<organism evidence="9 10">
    <name type="scientific">Cajanus cajan</name>
    <name type="common">Pigeon pea</name>
    <name type="synonym">Cajanus indicus</name>
    <dbReference type="NCBI Taxonomy" id="3821"/>
    <lineage>
        <taxon>Eukaryota</taxon>
        <taxon>Viridiplantae</taxon>
        <taxon>Streptophyta</taxon>
        <taxon>Embryophyta</taxon>
        <taxon>Tracheophyta</taxon>
        <taxon>Spermatophyta</taxon>
        <taxon>Magnoliopsida</taxon>
        <taxon>eudicotyledons</taxon>
        <taxon>Gunneridae</taxon>
        <taxon>Pentapetalae</taxon>
        <taxon>rosids</taxon>
        <taxon>fabids</taxon>
        <taxon>Fabales</taxon>
        <taxon>Fabaceae</taxon>
        <taxon>Papilionoideae</taxon>
        <taxon>50 kb inversion clade</taxon>
        <taxon>NPAAA clade</taxon>
        <taxon>indigoferoid/millettioid clade</taxon>
        <taxon>Phaseoleae</taxon>
        <taxon>Cajanus</taxon>
    </lineage>
</organism>
<dbReference type="Pfam" id="PF00078">
    <property type="entry name" value="RVT_1"/>
    <property type="match status" value="1"/>
</dbReference>
<dbReference type="InterPro" id="IPR036397">
    <property type="entry name" value="RNaseH_sf"/>
</dbReference>
<evidence type="ECO:0000256" key="6">
    <source>
        <dbReference type="ARBA" id="ARBA00022918"/>
    </source>
</evidence>
<keyword evidence="10" id="KW-1185">Reference proteome</keyword>
<evidence type="ECO:0000256" key="5">
    <source>
        <dbReference type="ARBA" id="ARBA00022801"/>
    </source>
</evidence>
<reference evidence="9" key="1">
    <citation type="journal article" date="2012" name="Nat. Biotechnol.">
        <title>Draft genome sequence of pigeonpea (Cajanus cajan), an orphan legume crop of resource-poor farmers.</title>
        <authorList>
            <person name="Varshney R.K."/>
            <person name="Chen W."/>
            <person name="Li Y."/>
            <person name="Bharti A.K."/>
            <person name="Saxena R.K."/>
            <person name="Schlueter J.A."/>
            <person name="Donoghue M.T."/>
            <person name="Azam S."/>
            <person name="Fan G."/>
            <person name="Whaley A.M."/>
            <person name="Farmer A.D."/>
            <person name="Sheridan J."/>
            <person name="Iwata A."/>
            <person name="Tuteja R."/>
            <person name="Penmetsa R.V."/>
            <person name="Wu W."/>
            <person name="Upadhyaya H.D."/>
            <person name="Yang S.P."/>
            <person name="Shah T."/>
            <person name="Saxena K.B."/>
            <person name="Michael T."/>
            <person name="McCombie W.R."/>
            <person name="Yang B."/>
            <person name="Zhang G."/>
            <person name="Yang H."/>
            <person name="Wang J."/>
            <person name="Spillane C."/>
            <person name="Cook D.R."/>
            <person name="May G.D."/>
            <person name="Xu X."/>
            <person name="Jackson S.A."/>
        </authorList>
    </citation>
    <scope>NUCLEOTIDE SEQUENCE [LARGE SCALE GENOMIC DNA]</scope>
</reference>
<dbReference type="AlphaFoldDB" id="A0A151QWB8"/>
<dbReference type="GO" id="GO:0003964">
    <property type="term" value="F:RNA-directed DNA polymerase activity"/>
    <property type="evidence" value="ECO:0007669"/>
    <property type="project" value="UniProtKB-KW"/>
</dbReference>
<dbReference type="Pfam" id="PF17917">
    <property type="entry name" value="RT_RNaseH"/>
    <property type="match status" value="1"/>
</dbReference>
<protein>
    <submittedName>
        <fullName evidence="9">Retrovirus-related Pol polyprotein from transposon 297 family</fullName>
    </submittedName>
</protein>